<comment type="caution">
    <text evidence="1">The sequence shown here is derived from an EMBL/GenBank/DDBJ whole genome shotgun (WGS) entry which is preliminary data.</text>
</comment>
<gene>
    <name evidence="1" type="ORF">CEXT_55261</name>
</gene>
<name>A0AAV4QC36_CAEEX</name>
<dbReference type="EMBL" id="BPLR01005859">
    <property type="protein sequence ID" value="GIY05570.1"/>
    <property type="molecule type" value="Genomic_DNA"/>
</dbReference>
<dbReference type="Proteomes" id="UP001054945">
    <property type="component" value="Unassembled WGS sequence"/>
</dbReference>
<evidence type="ECO:0000313" key="2">
    <source>
        <dbReference type="Proteomes" id="UP001054945"/>
    </source>
</evidence>
<keyword evidence="2" id="KW-1185">Reference proteome</keyword>
<protein>
    <submittedName>
        <fullName evidence="1">Uncharacterized protein</fullName>
    </submittedName>
</protein>
<organism evidence="1 2">
    <name type="scientific">Caerostris extrusa</name>
    <name type="common">Bark spider</name>
    <name type="synonym">Caerostris bankana</name>
    <dbReference type="NCBI Taxonomy" id="172846"/>
    <lineage>
        <taxon>Eukaryota</taxon>
        <taxon>Metazoa</taxon>
        <taxon>Ecdysozoa</taxon>
        <taxon>Arthropoda</taxon>
        <taxon>Chelicerata</taxon>
        <taxon>Arachnida</taxon>
        <taxon>Araneae</taxon>
        <taxon>Araneomorphae</taxon>
        <taxon>Entelegynae</taxon>
        <taxon>Araneoidea</taxon>
        <taxon>Araneidae</taxon>
        <taxon>Caerostris</taxon>
    </lineage>
</organism>
<dbReference type="AlphaFoldDB" id="A0AAV4QC36"/>
<sequence>MHSYRESLHTAEQRAGIKKKLLSMSIKRNSIEISGTSLRKSSMMNENGECHSLDHEVFNDPTVKAIWHQEEKRKMMTFQAIQWTLTDGVHSG</sequence>
<proteinExistence type="predicted"/>
<accession>A0AAV4QC36</accession>
<evidence type="ECO:0000313" key="1">
    <source>
        <dbReference type="EMBL" id="GIY05570.1"/>
    </source>
</evidence>
<reference evidence="1 2" key="1">
    <citation type="submission" date="2021-06" db="EMBL/GenBank/DDBJ databases">
        <title>Caerostris extrusa draft genome.</title>
        <authorList>
            <person name="Kono N."/>
            <person name="Arakawa K."/>
        </authorList>
    </citation>
    <scope>NUCLEOTIDE SEQUENCE [LARGE SCALE GENOMIC DNA]</scope>
</reference>